<organism evidence="3 4">
    <name type="scientific">Thelephora terrestris</name>
    <dbReference type="NCBI Taxonomy" id="56493"/>
    <lineage>
        <taxon>Eukaryota</taxon>
        <taxon>Fungi</taxon>
        <taxon>Dikarya</taxon>
        <taxon>Basidiomycota</taxon>
        <taxon>Agaricomycotina</taxon>
        <taxon>Agaricomycetes</taxon>
        <taxon>Thelephorales</taxon>
        <taxon>Thelephoraceae</taxon>
        <taxon>Thelephora</taxon>
    </lineage>
</organism>
<dbReference type="AlphaFoldDB" id="A0A9P6H4E5"/>
<keyword evidence="1" id="KW-0175">Coiled coil</keyword>
<accession>A0A9P6H4E5</accession>
<feature type="compositionally biased region" description="Polar residues" evidence="2">
    <location>
        <begin position="10"/>
        <end position="19"/>
    </location>
</feature>
<feature type="coiled-coil region" evidence="1">
    <location>
        <begin position="28"/>
        <end position="55"/>
    </location>
</feature>
<dbReference type="EMBL" id="WIUZ02000020">
    <property type="protein sequence ID" value="KAF9779273.1"/>
    <property type="molecule type" value="Genomic_DNA"/>
</dbReference>
<reference evidence="3" key="2">
    <citation type="submission" date="2020-11" db="EMBL/GenBank/DDBJ databases">
        <authorList>
            <consortium name="DOE Joint Genome Institute"/>
            <person name="Kuo A."/>
            <person name="Miyauchi S."/>
            <person name="Kiss E."/>
            <person name="Drula E."/>
            <person name="Kohler A."/>
            <person name="Sanchez-Garcia M."/>
            <person name="Andreopoulos B."/>
            <person name="Barry K.W."/>
            <person name="Bonito G."/>
            <person name="Buee M."/>
            <person name="Carver A."/>
            <person name="Chen C."/>
            <person name="Cichocki N."/>
            <person name="Clum A."/>
            <person name="Culley D."/>
            <person name="Crous P.W."/>
            <person name="Fauchery L."/>
            <person name="Girlanda M."/>
            <person name="Hayes R."/>
            <person name="Keri Z."/>
            <person name="Labutti K."/>
            <person name="Lipzen A."/>
            <person name="Lombard V."/>
            <person name="Magnuson J."/>
            <person name="Maillard F."/>
            <person name="Morin E."/>
            <person name="Murat C."/>
            <person name="Nolan M."/>
            <person name="Ohm R."/>
            <person name="Pangilinan J."/>
            <person name="Pereira M."/>
            <person name="Perotto S."/>
            <person name="Peter M."/>
            <person name="Riley R."/>
            <person name="Sitrit Y."/>
            <person name="Stielow B."/>
            <person name="Szollosi G."/>
            <person name="Zifcakova L."/>
            <person name="Stursova M."/>
            <person name="Spatafora J.W."/>
            <person name="Tedersoo L."/>
            <person name="Vaario L.-M."/>
            <person name="Yamada A."/>
            <person name="Yan M."/>
            <person name="Wang P."/>
            <person name="Xu J."/>
            <person name="Bruns T."/>
            <person name="Baldrian P."/>
            <person name="Vilgalys R."/>
            <person name="Henrissat B."/>
            <person name="Grigoriev I.V."/>
            <person name="Hibbett D."/>
            <person name="Nagy L.G."/>
            <person name="Martin F.M."/>
        </authorList>
    </citation>
    <scope>NUCLEOTIDE SEQUENCE</scope>
    <source>
        <strain evidence="3">UH-Tt-Lm1</strain>
    </source>
</reference>
<name>A0A9P6H4E5_9AGAM</name>
<sequence>MQPPLHPPNDRTQASTSDENLPLSIMGRETNEDQIRELEKKIEEGAGDITQLKRARNSVLNISTRVPPEILGCIFIWRARDRGHLDRLRKSSYQFLFVCHRWYEVACHTPELWSFWGHTLTQWLRLYRRSGATPVDLVLNGHHIGGPGVNFNGPLRDAVRERARHDTIRSVQLWSERGPLVASVLSALTPDDEEIRYSSIESISLRLVDASEFFARCRFPRLSYLRLSIGTKISRWEHLGLHTTALTTLTLTFDTHGLANPPTAAQLLSIFSSNPRLQNITLIRLRALRDDVDRSTTPVPMHHLKKLTIDGDPRSTFQLVERLDFPEMMDELTLILCKCTSGDILGTLGPFVRDHIQRDGRLRDRLGIFVKCFPDSLSIQANAITTTGGQAQRTTFATFTANLRHNPPCRNDVQLCTDFVAYTPAEDIVYFGGDLTMDIVKRVVPTMPNIRELHLIHAQLEYGFLLQDPRGPLSQKKLLPSLERLYLEEVIYDDESWQLLLPYLAHQTSGGQRISLTISGTREHICKDVMKELKGFVEELVIDLDLDSDCPFDYCERSEEGEEEDG</sequence>
<feature type="region of interest" description="Disordered" evidence="2">
    <location>
        <begin position="1"/>
        <end position="26"/>
    </location>
</feature>
<protein>
    <recommendedName>
        <fullName evidence="5">F-box domain-containing protein</fullName>
    </recommendedName>
</protein>
<reference evidence="3" key="1">
    <citation type="journal article" date="2020" name="Nat. Commun.">
        <title>Large-scale genome sequencing of mycorrhizal fungi provides insights into the early evolution of symbiotic traits.</title>
        <authorList>
            <person name="Miyauchi S."/>
            <person name="Kiss E."/>
            <person name="Kuo A."/>
            <person name="Drula E."/>
            <person name="Kohler A."/>
            <person name="Sanchez-Garcia M."/>
            <person name="Morin E."/>
            <person name="Andreopoulos B."/>
            <person name="Barry K.W."/>
            <person name="Bonito G."/>
            <person name="Buee M."/>
            <person name="Carver A."/>
            <person name="Chen C."/>
            <person name="Cichocki N."/>
            <person name="Clum A."/>
            <person name="Culley D."/>
            <person name="Crous P.W."/>
            <person name="Fauchery L."/>
            <person name="Girlanda M."/>
            <person name="Hayes R.D."/>
            <person name="Keri Z."/>
            <person name="LaButti K."/>
            <person name="Lipzen A."/>
            <person name="Lombard V."/>
            <person name="Magnuson J."/>
            <person name="Maillard F."/>
            <person name="Murat C."/>
            <person name="Nolan M."/>
            <person name="Ohm R.A."/>
            <person name="Pangilinan J."/>
            <person name="Pereira M.F."/>
            <person name="Perotto S."/>
            <person name="Peter M."/>
            <person name="Pfister S."/>
            <person name="Riley R."/>
            <person name="Sitrit Y."/>
            <person name="Stielow J.B."/>
            <person name="Szollosi G."/>
            <person name="Zifcakova L."/>
            <person name="Stursova M."/>
            <person name="Spatafora J.W."/>
            <person name="Tedersoo L."/>
            <person name="Vaario L.M."/>
            <person name="Yamada A."/>
            <person name="Yan M."/>
            <person name="Wang P."/>
            <person name="Xu J."/>
            <person name="Bruns T."/>
            <person name="Baldrian P."/>
            <person name="Vilgalys R."/>
            <person name="Dunand C."/>
            <person name="Henrissat B."/>
            <person name="Grigoriev I.V."/>
            <person name="Hibbett D."/>
            <person name="Nagy L.G."/>
            <person name="Martin F.M."/>
        </authorList>
    </citation>
    <scope>NUCLEOTIDE SEQUENCE</scope>
    <source>
        <strain evidence="3">UH-Tt-Lm1</strain>
    </source>
</reference>
<gene>
    <name evidence="3" type="ORF">BJ322DRAFT_452260</name>
</gene>
<evidence type="ECO:0008006" key="5">
    <source>
        <dbReference type="Google" id="ProtNLM"/>
    </source>
</evidence>
<evidence type="ECO:0000256" key="2">
    <source>
        <dbReference type="SAM" id="MobiDB-lite"/>
    </source>
</evidence>
<comment type="caution">
    <text evidence="3">The sequence shown here is derived from an EMBL/GenBank/DDBJ whole genome shotgun (WGS) entry which is preliminary data.</text>
</comment>
<evidence type="ECO:0000256" key="1">
    <source>
        <dbReference type="SAM" id="Coils"/>
    </source>
</evidence>
<proteinExistence type="predicted"/>
<dbReference type="Proteomes" id="UP000736335">
    <property type="component" value="Unassembled WGS sequence"/>
</dbReference>
<keyword evidence="4" id="KW-1185">Reference proteome</keyword>
<evidence type="ECO:0000313" key="4">
    <source>
        <dbReference type="Proteomes" id="UP000736335"/>
    </source>
</evidence>
<evidence type="ECO:0000313" key="3">
    <source>
        <dbReference type="EMBL" id="KAF9779273.1"/>
    </source>
</evidence>
<dbReference type="OrthoDB" id="3229088at2759"/>